<dbReference type="RefSeq" id="WP_119114619.1">
    <property type="nucleotide sequence ID" value="NZ_CBCSEO010000039.1"/>
</dbReference>
<evidence type="ECO:0000313" key="1">
    <source>
        <dbReference type="EMBL" id="RID82114.1"/>
    </source>
</evidence>
<comment type="caution">
    <text evidence="1">The sequence shown here is derived from an EMBL/GenBank/DDBJ whole genome shotgun (WGS) entry which is preliminary data.</text>
</comment>
<accession>A0A398AYI0</accession>
<dbReference type="EMBL" id="QWVT01000043">
    <property type="protein sequence ID" value="RID82114.1"/>
    <property type="molecule type" value="Genomic_DNA"/>
</dbReference>
<evidence type="ECO:0000313" key="2">
    <source>
        <dbReference type="Proteomes" id="UP000265816"/>
    </source>
</evidence>
<proteinExistence type="predicted"/>
<dbReference type="AlphaFoldDB" id="A0A398AYI0"/>
<gene>
    <name evidence="1" type="ORF">D1970_19980</name>
</gene>
<keyword evidence="2" id="KW-1185">Reference proteome</keyword>
<organism evidence="1 2">
    <name type="scientific">Mesobacillus zeae</name>
    <dbReference type="NCBI Taxonomy" id="1917180"/>
    <lineage>
        <taxon>Bacteria</taxon>
        <taxon>Bacillati</taxon>
        <taxon>Bacillota</taxon>
        <taxon>Bacilli</taxon>
        <taxon>Bacillales</taxon>
        <taxon>Bacillaceae</taxon>
        <taxon>Mesobacillus</taxon>
    </lineage>
</organism>
<sequence length="133" mass="15902">MNLTFDLKYNVQQVNSNISHHHIAPLFDLTDELERELNLFYNWSLNQVFIISQHMKLSFFPYFNEVDQEYFEELAEDCREWYLEEGKELFLNFKRKLSNSFFKAKRNPAAHKQSICCSFAHHPLAAAPRHRSS</sequence>
<name>A0A398AYI0_9BACI</name>
<dbReference type="Proteomes" id="UP000265816">
    <property type="component" value="Unassembled WGS sequence"/>
</dbReference>
<reference evidence="1 2" key="1">
    <citation type="submission" date="2018-08" db="EMBL/GenBank/DDBJ databases">
        <title>Bacillus jemisoniae sp. nov., Bacillus chryseoplanitiae sp. nov., Bacillus resnikiae sp. nov., and Bacillus frankliniae sp. nov., isolated from Viking spacecraft and associated surfaces.</title>
        <authorList>
            <person name="Seuylemezian A."/>
            <person name="Vaishampayan P."/>
        </authorList>
    </citation>
    <scope>NUCLEOTIDE SEQUENCE [LARGE SCALE GENOMIC DNA]</scope>
    <source>
        <strain evidence="1 2">JJ-247</strain>
    </source>
</reference>
<protein>
    <submittedName>
        <fullName evidence="1">Uncharacterized protein</fullName>
    </submittedName>
</protein>